<name>A0A4R1FZR6_9NOCA</name>
<dbReference type="STRING" id="1210063.GCA_001612665_04239"/>
<gene>
    <name evidence="1" type="ORF">DFR71_2322</name>
</gene>
<dbReference type="AlphaFoldDB" id="A0A4R1FZR6"/>
<reference evidence="1 2" key="1">
    <citation type="submission" date="2019-03" db="EMBL/GenBank/DDBJ databases">
        <title>Genomic Encyclopedia of Type Strains, Phase IV (KMG-IV): sequencing the most valuable type-strain genomes for metagenomic binning, comparative biology and taxonomic classification.</title>
        <authorList>
            <person name="Goeker M."/>
        </authorList>
    </citation>
    <scope>NUCLEOTIDE SEQUENCE [LARGE SCALE GENOMIC DNA]</scope>
    <source>
        <strain evidence="1 2">DSM 44684</strain>
    </source>
</reference>
<dbReference type="Proteomes" id="UP000294856">
    <property type="component" value="Unassembled WGS sequence"/>
</dbReference>
<evidence type="ECO:0000313" key="2">
    <source>
        <dbReference type="Proteomes" id="UP000294856"/>
    </source>
</evidence>
<accession>A0A4R1FZR6</accession>
<keyword evidence="2" id="KW-1185">Reference proteome</keyword>
<evidence type="ECO:0008006" key="3">
    <source>
        <dbReference type="Google" id="ProtNLM"/>
    </source>
</evidence>
<sequence>MPHRIVPHLSPARLALYRAECKDPSDYRAGALYTWQLELHAAWYEVLGLVEMLLRHSLDNALAGWNTSSSLPGGGTPDWLLSSARPLNSLSRSMSSDVRTAAKKAAARRAPTHPRFGAAPTHDDFVAQLTFGNLTHLLLTKTAPTNRSARATGFSGRENLWLHAAINAFPNRHDVWPAGARKDTPGRQVCLGYHIGNTVERLRVLRNRVGHHEQTLAANHAARHEDAILLARAIDPYAAAAITQLSSVPRVLARRPRF</sequence>
<protein>
    <recommendedName>
        <fullName evidence="3">Abi-like protein</fullName>
    </recommendedName>
</protein>
<evidence type="ECO:0000313" key="1">
    <source>
        <dbReference type="EMBL" id="TCK01297.1"/>
    </source>
</evidence>
<comment type="caution">
    <text evidence="1">The sequence shown here is derived from an EMBL/GenBank/DDBJ whole genome shotgun (WGS) entry which is preliminary data.</text>
</comment>
<dbReference type="EMBL" id="SMFR01000001">
    <property type="protein sequence ID" value="TCK01297.1"/>
    <property type="molecule type" value="Genomic_DNA"/>
</dbReference>
<proteinExistence type="predicted"/>
<organism evidence="1 2">
    <name type="scientific">Nocardia alba</name>
    <dbReference type="NCBI Taxonomy" id="225051"/>
    <lineage>
        <taxon>Bacteria</taxon>
        <taxon>Bacillati</taxon>
        <taxon>Actinomycetota</taxon>
        <taxon>Actinomycetes</taxon>
        <taxon>Mycobacteriales</taxon>
        <taxon>Nocardiaceae</taxon>
        <taxon>Nocardia</taxon>
    </lineage>
</organism>